<dbReference type="PRINTS" id="PR00081">
    <property type="entry name" value="GDHRDH"/>
</dbReference>
<protein>
    <submittedName>
        <fullName evidence="3">Gluconate 5-dehydrogenase</fullName>
        <ecNumber evidence="3">1.1.1.69</ecNumber>
    </submittedName>
</protein>
<reference evidence="3 4" key="1">
    <citation type="submission" date="2016-10" db="EMBL/GenBank/DDBJ databases">
        <title>Genome sequence of Planktotalea frisia SH6-1.</title>
        <authorList>
            <person name="Poehlein A."/>
            <person name="Bakenhus I."/>
            <person name="Voget S."/>
            <person name="Brinkhoff T."/>
            <person name="Simon M."/>
        </authorList>
    </citation>
    <scope>NUCLEOTIDE SEQUENCE [LARGE SCALE GENOMIC DNA]</scope>
    <source>
        <strain evidence="3 4">SH6-1</strain>
    </source>
</reference>
<dbReference type="InterPro" id="IPR036291">
    <property type="entry name" value="NAD(P)-bd_dom_sf"/>
</dbReference>
<dbReference type="GO" id="GO:0008874">
    <property type="term" value="F:gluconate 5-dehydrogenase activity"/>
    <property type="evidence" value="ECO:0007669"/>
    <property type="project" value="UniProtKB-EC"/>
</dbReference>
<dbReference type="PANTHER" id="PTHR42760:SF133">
    <property type="entry name" value="3-OXOACYL-[ACYL-CARRIER-PROTEIN] REDUCTASE"/>
    <property type="match status" value="1"/>
</dbReference>
<comment type="similarity">
    <text evidence="1">Belongs to the short-chain dehydrogenases/reductases (SDR) family.</text>
</comment>
<dbReference type="SUPFAM" id="SSF51735">
    <property type="entry name" value="NAD(P)-binding Rossmann-fold domains"/>
    <property type="match status" value="1"/>
</dbReference>
<dbReference type="Gene3D" id="3.40.50.720">
    <property type="entry name" value="NAD(P)-binding Rossmann-like Domain"/>
    <property type="match status" value="1"/>
</dbReference>
<keyword evidence="4" id="KW-1185">Reference proteome</keyword>
<accession>A0A1L9NT22</accession>
<proteinExistence type="inferred from homology"/>
<dbReference type="STRING" id="696762.PFRI_33260"/>
<dbReference type="InterPro" id="IPR002347">
    <property type="entry name" value="SDR_fam"/>
</dbReference>
<evidence type="ECO:0000256" key="1">
    <source>
        <dbReference type="ARBA" id="ARBA00006484"/>
    </source>
</evidence>
<name>A0A1L9NT22_9RHOB</name>
<evidence type="ECO:0000256" key="2">
    <source>
        <dbReference type="ARBA" id="ARBA00023002"/>
    </source>
</evidence>
<dbReference type="AlphaFoldDB" id="A0A1L9NT22"/>
<evidence type="ECO:0000313" key="4">
    <source>
        <dbReference type="Proteomes" id="UP000184514"/>
    </source>
</evidence>
<organism evidence="3 4">
    <name type="scientific">Planktotalea frisia</name>
    <dbReference type="NCBI Taxonomy" id="696762"/>
    <lineage>
        <taxon>Bacteria</taxon>
        <taxon>Pseudomonadati</taxon>
        <taxon>Pseudomonadota</taxon>
        <taxon>Alphaproteobacteria</taxon>
        <taxon>Rhodobacterales</taxon>
        <taxon>Paracoccaceae</taxon>
        <taxon>Planktotalea</taxon>
    </lineage>
</organism>
<dbReference type="OrthoDB" id="9806974at2"/>
<dbReference type="EMBL" id="MLCB01000181">
    <property type="protein sequence ID" value="OJI92456.1"/>
    <property type="molecule type" value="Genomic_DNA"/>
</dbReference>
<dbReference type="PRINTS" id="PR00080">
    <property type="entry name" value="SDRFAMILY"/>
</dbReference>
<dbReference type="Pfam" id="PF13561">
    <property type="entry name" value="adh_short_C2"/>
    <property type="match status" value="1"/>
</dbReference>
<dbReference type="EC" id="1.1.1.69" evidence="3"/>
<dbReference type="FunFam" id="3.40.50.720:FF:000084">
    <property type="entry name" value="Short-chain dehydrogenase reductase"/>
    <property type="match status" value="1"/>
</dbReference>
<sequence length="263" mass="27712">MSDKSTGAKTILLTGGGGFLGTAMTLRLTRDGHHVAVVDRDMTTAQASADGADPAGKAIAYACDVSDRDALVALKAQAEADLGPVEVLICGAATKSDNFFEPFETFPLEDWDYVMRVNLTGPALCAQVFGGDMAARGAGSIINFLSIYGIAAPDQRIYDGALYEGRAINTPAIYSASKAGLWGLTKYLASYWGKQGVRVNAITPGGIFSGQNDQFIQNYSARTMMDRMGEPHEIADAVAYLASDGASYVTGQNLIVDGGLTAW</sequence>
<comment type="caution">
    <text evidence="3">The sequence shown here is derived from an EMBL/GenBank/DDBJ whole genome shotgun (WGS) entry which is preliminary data.</text>
</comment>
<gene>
    <name evidence="3" type="primary">gno_3</name>
    <name evidence="3" type="ORF">PFRI_33260</name>
</gene>
<keyword evidence="2 3" id="KW-0560">Oxidoreductase</keyword>
<evidence type="ECO:0000313" key="3">
    <source>
        <dbReference type="EMBL" id="OJI92456.1"/>
    </source>
</evidence>
<dbReference type="RefSeq" id="WP_072631830.1">
    <property type="nucleotide sequence ID" value="NZ_MLCB01000181.1"/>
</dbReference>
<dbReference type="Proteomes" id="UP000184514">
    <property type="component" value="Unassembled WGS sequence"/>
</dbReference>
<dbReference type="PANTHER" id="PTHR42760">
    <property type="entry name" value="SHORT-CHAIN DEHYDROGENASES/REDUCTASES FAMILY MEMBER"/>
    <property type="match status" value="1"/>
</dbReference>